<feature type="compositionally biased region" description="Low complexity" evidence="1">
    <location>
        <begin position="834"/>
        <end position="843"/>
    </location>
</feature>
<name>A0A0F2MIY7_SPOSC</name>
<dbReference type="VEuPathDB" id="FungiDB:SPSK_05894"/>
<gene>
    <name evidence="2" type="ORF">SPSK_05894</name>
</gene>
<dbReference type="Proteomes" id="UP000033710">
    <property type="component" value="Unassembled WGS sequence"/>
</dbReference>
<feature type="region of interest" description="Disordered" evidence="1">
    <location>
        <begin position="744"/>
        <end position="774"/>
    </location>
</feature>
<feature type="compositionally biased region" description="Polar residues" evidence="1">
    <location>
        <begin position="548"/>
        <end position="566"/>
    </location>
</feature>
<dbReference type="RefSeq" id="XP_016592339.1">
    <property type="nucleotide sequence ID" value="XM_016732603.1"/>
</dbReference>
<dbReference type="EMBL" id="AXCR01000001">
    <property type="protein sequence ID" value="KJR89663.1"/>
    <property type="molecule type" value="Genomic_DNA"/>
</dbReference>
<organism evidence="2 3">
    <name type="scientific">Sporothrix schenckii 1099-18</name>
    <dbReference type="NCBI Taxonomy" id="1397361"/>
    <lineage>
        <taxon>Eukaryota</taxon>
        <taxon>Fungi</taxon>
        <taxon>Dikarya</taxon>
        <taxon>Ascomycota</taxon>
        <taxon>Pezizomycotina</taxon>
        <taxon>Sordariomycetes</taxon>
        <taxon>Sordariomycetidae</taxon>
        <taxon>Ophiostomatales</taxon>
        <taxon>Ophiostomataceae</taxon>
        <taxon>Sporothrix</taxon>
    </lineage>
</organism>
<dbReference type="KEGG" id="ssck:SPSK_05894"/>
<reference evidence="2 3" key="1">
    <citation type="journal article" date="2014" name="BMC Genomics">
        <title>Comparative genomics of the major fungal agents of human and animal Sporotrichosis: Sporothrix schenckii and Sporothrix brasiliensis.</title>
        <authorList>
            <person name="Teixeira M.M."/>
            <person name="de Almeida L.G."/>
            <person name="Kubitschek-Barreira P."/>
            <person name="Alves F.L."/>
            <person name="Kioshima E.S."/>
            <person name="Abadio A.K."/>
            <person name="Fernandes L."/>
            <person name="Derengowski L.S."/>
            <person name="Ferreira K.S."/>
            <person name="Souza R.C."/>
            <person name="Ruiz J.C."/>
            <person name="de Andrade N.C."/>
            <person name="Paes H.C."/>
            <person name="Nicola A.M."/>
            <person name="Albuquerque P."/>
            <person name="Gerber A.L."/>
            <person name="Martins V.P."/>
            <person name="Peconick L.D."/>
            <person name="Neto A.V."/>
            <person name="Chaucanez C.B."/>
            <person name="Silva P.A."/>
            <person name="Cunha O.L."/>
            <person name="de Oliveira F.F."/>
            <person name="dos Santos T.C."/>
            <person name="Barros A.L."/>
            <person name="Soares M.A."/>
            <person name="de Oliveira L.M."/>
            <person name="Marini M.M."/>
            <person name="Villalobos-Duno H."/>
            <person name="Cunha M.M."/>
            <person name="de Hoog S."/>
            <person name="da Silveira J.F."/>
            <person name="Henrissat B."/>
            <person name="Nino-Vega G.A."/>
            <person name="Cisalpino P.S."/>
            <person name="Mora-Montes H.M."/>
            <person name="Almeida S.R."/>
            <person name="Stajich J.E."/>
            <person name="Lopes-Bezerra L.M."/>
            <person name="Vasconcelos A.T."/>
            <person name="Felipe M.S."/>
        </authorList>
    </citation>
    <scope>NUCLEOTIDE SEQUENCE [LARGE SCALE GENOMIC DNA]</scope>
    <source>
        <strain evidence="2 3">1099-18</strain>
    </source>
</reference>
<dbReference type="GeneID" id="27667880"/>
<reference evidence="2 3" key="2">
    <citation type="journal article" date="2015" name="Eukaryot. Cell">
        <title>Asexual propagation of a virulent clone complex in a human and feline outbreak of sporotrichosis.</title>
        <authorList>
            <person name="Teixeira Mde M."/>
            <person name="Rodrigues A.M."/>
            <person name="Tsui C.K."/>
            <person name="de Almeida L.G."/>
            <person name="Van Diepeningen A.D."/>
            <person name="van den Ende B.G."/>
            <person name="Fernandes G.F."/>
            <person name="Kano R."/>
            <person name="Hamelin R.C."/>
            <person name="Lopes-Bezerra L.M."/>
            <person name="Vasconcelos A.T."/>
            <person name="de Hoog S."/>
            <person name="de Camargo Z.P."/>
            <person name="Felipe M.S."/>
        </authorList>
    </citation>
    <scope>NUCLEOTIDE SEQUENCE [LARGE SCALE GENOMIC DNA]</scope>
    <source>
        <strain evidence="2 3">1099-18</strain>
    </source>
</reference>
<feature type="compositionally biased region" description="Basic and acidic residues" evidence="1">
    <location>
        <begin position="746"/>
        <end position="769"/>
    </location>
</feature>
<protein>
    <submittedName>
        <fullName evidence="2">Uncharacterized protein</fullName>
    </submittedName>
</protein>
<feature type="compositionally biased region" description="Polar residues" evidence="1">
    <location>
        <begin position="844"/>
        <end position="857"/>
    </location>
</feature>
<feature type="compositionally biased region" description="Polar residues" evidence="1">
    <location>
        <begin position="579"/>
        <end position="589"/>
    </location>
</feature>
<comment type="caution">
    <text evidence="2">The sequence shown here is derived from an EMBL/GenBank/DDBJ whole genome shotgun (WGS) entry which is preliminary data.</text>
</comment>
<evidence type="ECO:0000313" key="2">
    <source>
        <dbReference type="EMBL" id="KJR89663.1"/>
    </source>
</evidence>
<evidence type="ECO:0000313" key="3">
    <source>
        <dbReference type="Proteomes" id="UP000033710"/>
    </source>
</evidence>
<accession>A0A0F2MIY7</accession>
<sequence length="992" mass="109323">MDPRDAASTGEDDGIVITFIDPHHFPILADVASRILVTAKDLSVASGLLILPPVQDSLDALPHATLVDLCTERRIGMVTGRMAREMRRISHHTGPSSTEAALERFTVTQQMVDVADEAVKTMQEQNGSPDLYDKSVGGIQVLMMSLICCWASHIEVFGQLDEARVASHLSMMTRLKTVTWKHPVAQGSGLVGHPPAFRDNICYNTPGVQGLALGHLLGEGVRLTITGLPLAGFESRIALYVANCRAARGRILQDGDKNLGSQIQKGIHYLKSSVKGLIRLQFVVNAPKVDDPVPSQQCPRPTPGDMAALKQLMLVAPVLESLAIVGDPSSHSDGFAGGHIPGGTSDYSASSSRPSGIDFYLPPFRFAAGERLPPLRSLHLWRYDWRCHSADDVSTHWDFSRLRSLVFDGAPLRWFLGTLAMDQLRNLTVLRIEDAEWGLQPSEARQAALMLSLMLTHHIEKLEWLELIGIYTDNLPIAAIRRHQLSLERLVLRHPYGLRSAVDGVTPSVSPVLLLALLKDGDAVPGAEAFAATKDDPGGAGGLCEATEASQNGATQTTTSEETNIYSDDKEDTGDDSQVDTPSVTTDGTAITPPLDIDEQQNEPSQENTKHGLVEHQTNPHNQEHSLNSHLEPTQSHLVSVEFDMDERHMGPDDEPEIMTRLARLPMVRSISLAVPSVLRNLYCVPKYDVDLHNALQRLLFVLGQRQQRMHEQRKASHGSGQRRSGSQLLPLEQITFFIDGFTPLRRTEPGRDKDRHDSLSGEVDKDTTSEQDTAEAEVLRNLMATLVTFVAETTASEQVSQPSESPKLDTAARGSISTPSLVVNPLPEEMPRTSTTESTTETVKMSSTINDSPTTHGLSFLQPHNPNEVDATPGIAQALMLRSQNIRPQRCIIAELFSPVDAPTVSCSRQTGDQKDNPYGSSRLLTYHLYEEFACYADEQSPDLTFYQRRDLRENNLRPRQRMKLPFVVHFEQPANLPPPRWDVLGVPLYM</sequence>
<feature type="compositionally biased region" description="Acidic residues" evidence="1">
    <location>
        <begin position="569"/>
        <end position="578"/>
    </location>
</feature>
<evidence type="ECO:0000256" key="1">
    <source>
        <dbReference type="SAM" id="MobiDB-lite"/>
    </source>
</evidence>
<dbReference type="AlphaFoldDB" id="A0A0F2MIY7"/>
<dbReference type="OrthoDB" id="3594971at2759"/>
<proteinExistence type="predicted"/>
<feature type="region of interest" description="Disordered" evidence="1">
    <location>
        <begin position="530"/>
        <end position="611"/>
    </location>
</feature>
<feature type="region of interest" description="Disordered" evidence="1">
    <location>
        <begin position="795"/>
        <end position="857"/>
    </location>
</feature>
<feature type="compositionally biased region" description="Polar residues" evidence="1">
    <location>
        <begin position="795"/>
        <end position="805"/>
    </location>
</feature>